<reference evidence="1 2" key="1">
    <citation type="journal article" date="2015" name="Sci. Rep.">
        <title>The power of single molecule real-time sequencing technology in the de novo assembly of a eukaryotic genome.</title>
        <authorList>
            <person name="Sakai H."/>
            <person name="Naito K."/>
            <person name="Ogiso-Tanaka E."/>
            <person name="Takahashi Y."/>
            <person name="Iseki K."/>
            <person name="Muto C."/>
            <person name="Satou K."/>
            <person name="Teruya K."/>
            <person name="Shiroma A."/>
            <person name="Shimoji M."/>
            <person name="Hirano T."/>
            <person name="Itoh T."/>
            <person name="Kaga A."/>
            <person name="Tomooka N."/>
        </authorList>
    </citation>
    <scope>NUCLEOTIDE SEQUENCE [LARGE SCALE GENOMIC DNA]</scope>
    <source>
        <strain evidence="2">cv. Shumari</strain>
    </source>
</reference>
<accession>A0A0S3SNM5</accession>
<dbReference type="AlphaFoldDB" id="A0A0S3SNM5"/>
<name>A0A0S3SNM5_PHAAN</name>
<organism evidence="1 2">
    <name type="scientific">Vigna angularis var. angularis</name>
    <dbReference type="NCBI Taxonomy" id="157739"/>
    <lineage>
        <taxon>Eukaryota</taxon>
        <taxon>Viridiplantae</taxon>
        <taxon>Streptophyta</taxon>
        <taxon>Embryophyta</taxon>
        <taxon>Tracheophyta</taxon>
        <taxon>Spermatophyta</taxon>
        <taxon>Magnoliopsida</taxon>
        <taxon>eudicotyledons</taxon>
        <taxon>Gunneridae</taxon>
        <taxon>Pentapetalae</taxon>
        <taxon>rosids</taxon>
        <taxon>fabids</taxon>
        <taxon>Fabales</taxon>
        <taxon>Fabaceae</taxon>
        <taxon>Papilionoideae</taxon>
        <taxon>50 kb inversion clade</taxon>
        <taxon>NPAAA clade</taxon>
        <taxon>indigoferoid/millettioid clade</taxon>
        <taxon>Phaseoleae</taxon>
        <taxon>Vigna</taxon>
    </lineage>
</organism>
<dbReference type="EMBL" id="AP015041">
    <property type="protein sequence ID" value="BAT94445.1"/>
    <property type="molecule type" value="Genomic_DNA"/>
</dbReference>
<protein>
    <submittedName>
        <fullName evidence="1">Uncharacterized protein</fullName>
    </submittedName>
</protein>
<evidence type="ECO:0000313" key="1">
    <source>
        <dbReference type="EMBL" id="BAT94445.1"/>
    </source>
</evidence>
<sequence length="72" mass="7797">MSLTAKRPSGGYSEKVSTTMGFVGIIFTKPASPFFRNLGSFSSSLPDRLSILVTSSANFTAMWEVWQSRTGA</sequence>
<dbReference type="Proteomes" id="UP000291084">
    <property type="component" value="Chromosome 8"/>
</dbReference>
<gene>
    <name evidence="1" type="primary">Vigan.08G105000</name>
    <name evidence="1" type="ORF">VIGAN_08105000</name>
</gene>
<evidence type="ECO:0000313" key="2">
    <source>
        <dbReference type="Proteomes" id="UP000291084"/>
    </source>
</evidence>
<proteinExistence type="predicted"/>
<keyword evidence="2" id="KW-1185">Reference proteome</keyword>